<dbReference type="Pfam" id="PF00730">
    <property type="entry name" value="HhH-GPD"/>
    <property type="match status" value="1"/>
</dbReference>
<protein>
    <submittedName>
        <fullName evidence="2">Fe-S cluster assembly protein HesB</fullName>
    </submittedName>
</protein>
<proteinExistence type="predicted"/>
<dbReference type="EMBL" id="JAEHFX010000002">
    <property type="protein sequence ID" value="MBK0402557.1"/>
    <property type="molecule type" value="Genomic_DNA"/>
</dbReference>
<dbReference type="PANTHER" id="PTHR47203">
    <property type="match status" value="1"/>
</dbReference>
<dbReference type="Proteomes" id="UP000644147">
    <property type="component" value="Unassembled WGS sequence"/>
</dbReference>
<keyword evidence="3" id="KW-1185">Reference proteome</keyword>
<dbReference type="InterPro" id="IPR003265">
    <property type="entry name" value="HhH-GPD_domain"/>
</dbReference>
<dbReference type="SUPFAM" id="SSF48150">
    <property type="entry name" value="DNA-glycosylase"/>
    <property type="match status" value="1"/>
</dbReference>
<dbReference type="PANTHER" id="PTHR47203:SF1">
    <property type="entry name" value="HYPOTHETICAL BASE EXCISION DNA REPAIR PROTEIN (EUROFUNG)"/>
    <property type="match status" value="1"/>
</dbReference>
<evidence type="ECO:0000313" key="2">
    <source>
        <dbReference type="EMBL" id="MBK0402557.1"/>
    </source>
</evidence>
<organism evidence="2 3">
    <name type="scientific">Adhaeribacter terrigena</name>
    <dbReference type="NCBI Taxonomy" id="2793070"/>
    <lineage>
        <taxon>Bacteria</taxon>
        <taxon>Pseudomonadati</taxon>
        <taxon>Bacteroidota</taxon>
        <taxon>Cytophagia</taxon>
        <taxon>Cytophagales</taxon>
        <taxon>Hymenobacteraceae</taxon>
        <taxon>Adhaeribacter</taxon>
    </lineage>
</organism>
<dbReference type="Gene3D" id="1.10.340.30">
    <property type="entry name" value="Hypothetical protein, domain 2"/>
    <property type="match status" value="1"/>
</dbReference>
<dbReference type="Gene3D" id="1.10.1670.10">
    <property type="entry name" value="Helix-hairpin-Helix base-excision DNA repair enzymes (C-terminal)"/>
    <property type="match status" value="1"/>
</dbReference>
<dbReference type="PIRSF" id="PIRSF001435">
    <property type="entry name" value="Nth"/>
    <property type="match status" value="1"/>
</dbReference>
<name>A0ABS1BZJ3_9BACT</name>
<dbReference type="SMART" id="SM00478">
    <property type="entry name" value="ENDO3c"/>
    <property type="match status" value="1"/>
</dbReference>
<dbReference type="CDD" id="cd00056">
    <property type="entry name" value="ENDO3c"/>
    <property type="match status" value="1"/>
</dbReference>
<feature type="domain" description="HhH-GPD" evidence="1">
    <location>
        <begin position="44"/>
        <end position="207"/>
    </location>
</feature>
<evidence type="ECO:0000259" key="1">
    <source>
        <dbReference type="SMART" id="SM00478"/>
    </source>
</evidence>
<evidence type="ECO:0000313" key="3">
    <source>
        <dbReference type="Proteomes" id="UP000644147"/>
    </source>
</evidence>
<dbReference type="RefSeq" id="WP_200505302.1">
    <property type="nucleotide sequence ID" value="NZ_JAEHFX010000002.1"/>
</dbReference>
<dbReference type="InterPro" id="IPR023170">
    <property type="entry name" value="HhH_base_excis_C"/>
</dbReference>
<dbReference type="InterPro" id="IPR011257">
    <property type="entry name" value="DNA_glycosylase"/>
</dbReference>
<sequence length="238" mass="26967">MAENSESLRQKALLAHERFCTTYGCPVKYFHTLDPVSELVSSLLSHRTKNADSSRAFRNLRQQFPTWEEVLQAPLAEVQNAIAAATWPEQKAPRLQAVLKDVLARNKNSFDLNFLKELTVPEARAWLEQISGVGPKTSAAVLLFSNLRMPAMPVDSHHHRVAQRLGLLPDKIGPGPAHAILQALLPEDWDAQQVYDHHEVFMFHGQRCCFFQSPDCYRCVVLDICPYGQERLVKVKQV</sequence>
<accession>A0ABS1BZJ3</accession>
<reference evidence="2 3" key="1">
    <citation type="submission" date="2020-12" db="EMBL/GenBank/DDBJ databases">
        <title>Bacterial novel species Adhaeribacter sp. BT258 isolated from soil.</title>
        <authorList>
            <person name="Jung H.-Y."/>
        </authorList>
    </citation>
    <scope>NUCLEOTIDE SEQUENCE [LARGE SCALE GENOMIC DNA]</scope>
    <source>
        <strain evidence="2 3">BT258</strain>
    </source>
</reference>
<gene>
    <name evidence="2" type="ORF">I5M27_06140</name>
</gene>
<comment type="caution">
    <text evidence="2">The sequence shown here is derived from an EMBL/GenBank/DDBJ whole genome shotgun (WGS) entry which is preliminary data.</text>
</comment>